<evidence type="ECO:0000259" key="4">
    <source>
        <dbReference type="SMART" id="SM00382"/>
    </source>
</evidence>
<keyword evidence="3 5" id="KW-0067">ATP-binding</keyword>
<gene>
    <name evidence="5" type="ORF">EE52_0203280</name>
</gene>
<dbReference type="InterPro" id="IPR028350">
    <property type="entry name" value="DNAC/IstB-like"/>
</dbReference>
<dbReference type="InterPro" id="IPR047661">
    <property type="entry name" value="IstB"/>
</dbReference>
<evidence type="ECO:0000256" key="3">
    <source>
        <dbReference type="ARBA" id="ARBA00022840"/>
    </source>
</evidence>
<dbReference type="Gene3D" id="3.40.50.300">
    <property type="entry name" value="P-loop containing nucleotide triphosphate hydrolases"/>
    <property type="match status" value="1"/>
</dbReference>
<dbReference type="GO" id="GO:0005524">
    <property type="term" value="F:ATP binding"/>
    <property type="evidence" value="ECO:0007669"/>
    <property type="project" value="UniProtKB-KW"/>
</dbReference>
<sequence>MEMNKETLEKMQQMRLQGMYYAFKTSLETLRMESMTIDQFVSWLVSSEWDDRRNRAVERAVKSANFRYKANVEEIDFSIERGMDRNQILRLAELGFVKEHKDLFVTGSTGTGKSYLATALGYQACQKGFKVQYVSTARLMGQLKAAKAKGTILLELKKIERMDVLILDDFGIQPFDAQTRELLLDIIEDRHGKKTTIITSQIPVKDWYDIIGEKTIADAVLDRIVHQTVRVELTGDSLRKKNIKKESVYL</sequence>
<proteinExistence type="inferred from homology"/>
<dbReference type="Pfam" id="PF01695">
    <property type="entry name" value="IstB_IS21"/>
    <property type="match status" value="1"/>
</dbReference>
<dbReference type="RefSeq" id="WP_044299671.1">
    <property type="nucleotide sequence ID" value="NZ_CAEUHN010000012.1"/>
</dbReference>
<dbReference type="SMART" id="SM00382">
    <property type="entry name" value="AAA"/>
    <property type="match status" value="1"/>
</dbReference>
<evidence type="ECO:0000256" key="2">
    <source>
        <dbReference type="ARBA" id="ARBA00022741"/>
    </source>
</evidence>
<dbReference type="AlphaFoldDB" id="A0A0I9UUY4"/>
<organism evidence="5">
    <name type="scientific">Bacteroides fragilis</name>
    <dbReference type="NCBI Taxonomy" id="817"/>
    <lineage>
        <taxon>Bacteria</taxon>
        <taxon>Pseudomonadati</taxon>
        <taxon>Bacteroidota</taxon>
        <taxon>Bacteroidia</taxon>
        <taxon>Bacteroidales</taxon>
        <taxon>Bacteroidaceae</taxon>
        <taxon>Bacteroides</taxon>
    </lineage>
</organism>
<evidence type="ECO:0000313" key="5">
    <source>
        <dbReference type="EMBL" id="KFX76119.1"/>
    </source>
</evidence>
<evidence type="ECO:0000256" key="1">
    <source>
        <dbReference type="ARBA" id="ARBA00008059"/>
    </source>
</evidence>
<dbReference type="PATRIC" id="fig|817.53.peg.702"/>
<reference evidence="5" key="1">
    <citation type="book" date="2014" name="THE 24TH EUROPEAN CONGRESS OF CLINICAL MICROBIOLOGY AND INFECTIOUS DISEASES" publisher="ECCMID 2014" city="Barcelona, Spain">
        <title>Identification of resistance genes in three multidrug-resistant Bacteroides fragilis isolates by whole genome sequencing.</title>
        <editorList>
            <person name="Unknown"/>
            <person name="A."/>
        </editorList>
        <authorList>
            <person name="Sydenham T.V."/>
            <person name="Hasman H."/>
            <person name="Wang M."/>
            <person name="Soki J."/>
            <person name="Nagy E."/>
            <person name="Justesen U.S."/>
        </authorList>
    </citation>
    <scope>NUCLEOTIDE SEQUENCE</scope>
    <source>
        <strain evidence="5">DCMOUH0018B</strain>
    </source>
</reference>
<dbReference type="PIRSF" id="PIRSF003073">
    <property type="entry name" value="DNAC_TnpB_IstB"/>
    <property type="match status" value="1"/>
</dbReference>
<comment type="similarity">
    <text evidence="1">Belongs to the IS21/IS1162 putative ATP-binding protein family.</text>
</comment>
<feature type="domain" description="AAA+ ATPase" evidence="4">
    <location>
        <begin position="99"/>
        <end position="230"/>
    </location>
</feature>
<dbReference type="PANTHER" id="PTHR30050">
    <property type="entry name" value="CHROMOSOMAL REPLICATION INITIATOR PROTEIN DNAA"/>
    <property type="match status" value="1"/>
</dbReference>
<dbReference type="InterPro" id="IPR003593">
    <property type="entry name" value="AAA+_ATPase"/>
</dbReference>
<protein>
    <submittedName>
        <fullName evidence="5">ATP-binding protein</fullName>
    </submittedName>
</protein>
<dbReference type="InterPro" id="IPR027417">
    <property type="entry name" value="P-loop_NTPase"/>
</dbReference>
<name>A0A0I9UUY4_BACFG</name>
<dbReference type="SUPFAM" id="SSF52540">
    <property type="entry name" value="P-loop containing nucleoside triphosphate hydrolases"/>
    <property type="match status" value="1"/>
</dbReference>
<dbReference type="EMBL" id="JMZZ02000040">
    <property type="protein sequence ID" value="KFX76119.1"/>
    <property type="molecule type" value="Genomic_DNA"/>
</dbReference>
<keyword evidence="2" id="KW-0547">Nucleotide-binding</keyword>
<dbReference type="PANTHER" id="PTHR30050:SF4">
    <property type="entry name" value="ATP-BINDING PROTEIN RV3427C IN INSERTION SEQUENCE-RELATED"/>
    <property type="match status" value="1"/>
</dbReference>
<accession>A0A0I9UUY4</accession>
<dbReference type="CDD" id="cd00009">
    <property type="entry name" value="AAA"/>
    <property type="match status" value="1"/>
</dbReference>
<reference evidence="5" key="2">
    <citation type="submission" date="2014-07" db="EMBL/GenBank/DDBJ databases">
        <title>Genetics and epidemiology of antimicrobial resistance in B. fragilis group.</title>
        <authorList>
            <person name="Sydenham T.V."/>
            <person name="Hasman H."/>
            <person name="Kemp M."/>
            <person name="Justesen U.S."/>
        </authorList>
    </citation>
    <scope>NUCLEOTIDE SEQUENCE [LARGE SCALE GENOMIC DNA]</scope>
    <source>
        <strain evidence="5">DCMOUH0018B</strain>
    </source>
</reference>
<dbReference type="InterPro" id="IPR002611">
    <property type="entry name" value="IstB_ATP-bd"/>
</dbReference>
<dbReference type="GO" id="GO:0006260">
    <property type="term" value="P:DNA replication"/>
    <property type="evidence" value="ECO:0007669"/>
    <property type="project" value="TreeGrafter"/>
</dbReference>
<comment type="caution">
    <text evidence="5">The sequence shown here is derived from an EMBL/GenBank/DDBJ whole genome shotgun (WGS) entry which is preliminary data.</text>
</comment>
<dbReference type="NCBIfam" id="NF038214">
    <property type="entry name" value="IS21_help_AAA"/>
    <property type="match status" value="1"/>
</dbReference>